<organism evidence="7 8">
    <name type="scientific">Nitzschia inconspicua</name>
    <dbReference type="NCBI Taxonomy" id="303405"/>
    <lineage>
        <taxon>Eukaryota</taxon>
        <taxon>Sar</taxon>
        <taxon>Stramenopiles</taxon>
        <taxon>Ochrophyta</taxon>
        <taxon>Bacillariophyta</taxon>
        <taxon>Bacillariophyceae</taxon>
        <taxon>Bacillariophycidae</taxon>
        <taxon>Bacillariales</taxon>
        <taxon>Bacillariaceae</taxon>
        <taxon>Nitzschia</taxon>
    </lineage>
</organism>
<keyword evidence="8" id="KW-1185">Reference proteome</keyword>
<dbReference type="PANTHER" id="PTHR43654:SF1">
    <property type="entry name" value="ISOPENTENYL PHOSPHATE KINASE"/>
    <property type="match status" value="1"/>
</dbReference>
<dbReference type="OrthoDB" id="1934954at2759"/>
<dbReference type="GO" id="GO:0016301">
    <property type="term" value="F:kinase activity"/>
    <property type="evidence" value="ECO:0007669"/>
    <property type="project" value="UniProtKB-KW"/>
</dbReference>
<dbReference type="GO" id="GO:0102043">
    <property type="term" value="F:isopentenyl phosphate kinase activity"/>
    <property type="evidence" value="ECO:0007669"/>
    <property type="project" value="TreeGrafter"/>
</dbReference>
<reference evidence="7" key="1">
    <citation type="journal article" date="2021" name="Sci. Rep.">
        <title>Diploid genomic architecture of Nitzschia inconspicua, an elite biomass production diatom.</title>
        <authorList>
            <person name="Oliver A."/>
            <person name="Podell S."/>
            <person name="Pinowska A."/>
            <person name="Traller J.C."/>
            <person name="Smith S.R."/>
            <person name="McClure R."/>
            <person name="Beliaev A."/>
            <person name="Bohutskyi P."/>
            <person name="Hill E.A."/>
            <person name="Rabines A."/>
            <person name="Zheng H."/>
            <person name="Allen L.Z."/>
            <person name="Kuo A."/>
            <person name="Grigoriev I.V."/>
            <person name="Allen A.E."/>
            <person name="Hazlebeck D."/>
            <person name="Allen E.E."/>
        </authorList>
    </citation>
    <scope>NUCLEOTIDE SEQUENCE</scope>
    <source>
        <strain evidence="7">Hildebrandi</strain>
    </source>
</reference>
<comment type="caution">
    <text evidence="7">The sequence shown here is derived from an EMBL/GenBank/DDBJ whole genome shotgun (WGS) entry which is preliminary data.</text>
</comment>
<feature type="domain" description="Aspartate/glutamate/uridylate kinase" evidence="6">
    <location>
        <begin position="52"/>
        <end position="339"/>
    </location>
</feature>
<evidence type="ECO:0000256" key="4">
    <source>
        <dbReference type="ARBA" id="ARBA00022840"/>
    </source>
</evidence>
<dbReference type="Pfam" id="PF00696">
    <property type="entry name" value="AA_kinase"/>
    <property type="match status" value="1"/>
</dbReference>
<dbReference type="InterPro" id="IPR001048">
    <property type="entry name" value="Asp/Glu/Uridylate_kinase"/>
</dbReference>
<dbReference type="NCBIfam" id="NF040647">
    <property type="entry name" value="IPPK_Arch"/>
    <property type="match status" value="1"/>
</dbReference>
<dbReference type="EMBL" id="JAGRRH010000010">
    <property type="protein sequence ID" value="KAG7362721.1"/>
    <property type="molecule type" value="Genomic_DNA"/>
</dbReference>
<dbReference type="GO" id="GO:0016114">
    <property type="term" value="P:terpenoid biosynthetic process"/>
    <property type="evidence" value="ECO:0007669"/>
    <property type="project" value="TreeGrafter"/>
</dbReference>
<evidence type="ECO:0000313" key="8">
    <source>
        <dbReference type="Proteomes" id="UP000693970"/>
    </source>
</evidence>
<proteinExistence type="predicted"/>
<evidence type="ECO:0000259" key="6">
    <source>
        <dbReference type="Pfam" id="PF00696"/>
    </source>
</evidence>
<dbReference type="InterPro" id="IPR024192">
    <property type="entry name" value="Fosfomycin_R_FomA-type"/>
</dbReference>
<evidence type="ECO:0000256" key="2">
    <source>
        <dbReference type="ARBA" id="ARBA00022741"/>
    </source>
</evidence>
<dbReference type="Proteomes" id="UP000693970">
    <property type="component" value="Unassembled WGS sequence"/>
</dbReference>
<keyword evidence="4" id="KW-0067">ATP-binding</keyword>
<accession>A0A9K3LL06</accession>
<dbReference type="PANTHER" id="PTHR43654">
    <property type="entry name" value="GLUTAMATE 5-KINASE"/>
    <property type="match status" value="1"/>
</dbReference>
<dbReference type="GO" id="GO:0005524">
    <property type="term" value="F:ATP binding"/>
    <property type="evidence" value="ECO:0007669"/>
    <property type="project" value="UniProtKB-KW"/>
</dbReference>
<dbReference type="AlphaFoldDB" id="A0A9K3LL06"/>
<keyword evidence="1" id="KW-0808">Transferase</keyword>
<sequence>MSLPSLCFFLCLLLLHFSSWLVEGNPITNPPTLGTTDDNNDRLRRTFDDLEIILVKIGGSSITHKSELERLNSEAVTWFARTVAHATSAFFQHGAVTEKCPSIPDESDHPPKHGRGFVLVHGAGSFGHFTAKEYGLKGHSTPPPLLQSNNTTTLEIQHKRRILNEGLVKTRLSVQKLNQIVVKELIENGVNAVAVSPCFSIPGLHAHASLQAQTHLQSTVQETLEAGLIPVIHGDACLYGAHGAGILSGDTVMEILGIQPWIKHAVFITDVDGVFDRDPRSDPTAQLLSHIAVDPRNGEVVADVTASGSTHEHDVTGGLKTKLKSASAIASAGKNVTIVKSQSLSAERLLQGGIADIGSTLYPLAR</sequence>
<evidence type="ECO:0000256" key="5">
    <source>
        <dbReference type="SAM" id="SignalP"/>
    </source>
</evidence>
<feature type="signal peptide" evidence="5">
    <location>
        <begin position="1"/>
        <end position="24"/>
    </location>
</feature>
<feature type="chain" id="PRO_5039921196" evidence="5">
    <location>
        <begin position="25"/>
        <end position="366"/>
    </location>
</feature>
<evidence type="ECO:0000256" key="3">
    <source>
        <dbReference type="ARBA" id="ARBA00022777"/>
    </source>
</evidence>
<evidence type="ECO:0000313" key="7">
    <source>
        <dbReference type="EMBL" id="KAG7362721.1"/>
    </source>
</evidence>
<reference evidence="7" key="2">
    <citation type="submission" date="2021-04" db="EMBL/GenBank/DDBJ databases">
        <authorList>
            <person name="Podell S."/>
        </authorList>
    </citation>
    <scope>NUCLEOTIDE SEQUENCE</scope>
    <source>
        <strain evidence="7">Hildebrandi</strain>
    </source>
</reference>
<keyword evidence="3 7" id="KW-0418">Kinase</keyword>
<name>A0A9K3LL06_9STRA</name>
<keyword evidence="5" id="KW-0732">Signal</keyword>
<protein>
    <submittedName>
        <fullName evidence="7">Amino acid kinase family-domain containing protein</fullName>
    </submittedName>
</protein>
<keyword evidence="2" id="KW-0547">Nucleotide-binding</keyword>
<evidence type="ECO:0000256" key="1">
    <source>
        <dbReference type="ARBA" id="ARBA00022679"/>
    </source>
</evidence>
<dbReference type="GO" id="GO:0005829">
    <property type="term" value="C:cytosol"/>
    <property type="evidence" value="ECO:0007669"/>
    <property type="project" value="TreeGrafter"/>
</dbReference>
<gene>
    <name evidence="7" type="ORF">IV203_026081</name>
</gene>